<accession>A0A2N5X2M4</accession>
<evidence type="ECO:0000256" key="10">
    <source>
        <dbReference type="ARBA" id="ARBA00023157"/>
    </source>
</evidence>
<keyword evidence="14" id="KW-0547">Nucleotide-binding</keyword>
<dbReference type="GO" id="GO:0006103">
    <property type="term" value="P:2-oxoglutarate metabolic process"/>
    <property type="evidence" value="ECO:0007669"/>
    <property type="project" value="TreeGrafter"/>
</dbReference>
<dbReference type="Proteomes" id="UP000235005">
    <property type="component" value="Unassembled WGS sequence"/>
</dbReference>
<feature type="domain" description="Pyridine nucleotide-disulphide oxidoreductase dimerisation" evidence="17">
    <location>
        <begin position="345"/>
        <end position="454"/>
    </location>
</feature>
<keyword evidence="8 16" id="KW-0560">Oxidoreductase</keyword>
<proteinExistence type="inferred from homology"/>
<keyword evidence="20" id="KW-1185">Reference proteome</keyword>
<reference evidence="19 20" key="1">
    <citation type="submission" date="2018-01" db="EMBL/GenBank/DDBJ databases">
        <title>The draft genome sequence of Halioglobus lutimaris HF004.</title>
        <authorList>
            <person name="Du Z.-J."/>
            <person name="Shi M.-J."/>
        </authorList>
    </citation>
    <scope>NUCLEOTIDE SEQUENCE [LARGE SCALE GENOMIC DNA]</scope>
    <source>
        <strain evidence="19 20">HF004</strain>
    </source>
</reference>
<comment type="cofactor">
    <cofactor evidence="14 16">
        <name>FAD</name>
        <dbReference type="ChEBI" id="CHEBI:57692"/>
    </cofactor>
    <text evidence="14 16">Binds 1 FAD per subunit.</text>
</comment>
<dbReference type="InterPro" id="IPR036188">
    <property type="entry name" value="FAD/NAD-bd_sf"/>
</dbReference>
<dbReference type="PIRSF" id="PIRSF000350">
    <property type="entry name" value="Mercury_reductase_MerA"/>
    <property type="match status" value="1"/>
</dbReference>
<keyword evidence="5" id="KW-0963">Cytoplasm</keyword>
<keyword evidence="7 14" id="KW-0274">FAD</keyword>
<evidence type="ECO:0000256" key="1">
    <source>
        <dbReference type="ARBA" id="ARBA00004496"/>
    </source>
</evidence>
<dbReference type="FunFam" id="3.30.390.30:FF:000001">
    <property type="entry name" value="Dihydrolipoyl dehydrogenase"/>
    <property type="match status" value="1"/>
</dbReference>
<keyword evidence="9 14" id="KW-0520">NAD</keyword>
<feature type="binding site" evidence="14">
    <location>
        <position position="200"/>
    </location>
    <ligand>
        <name>NAD(+)</name>
        <dbReference type="ChEBI" id="CHEBI:57540"/>
    </ligand>
</feature>
<feature type="active site" description="Proton acceptor" evidence="13">
    <location>
        <position position="443"/>
    </location>
</feature>
<gene>
    <name evidence="19" type="primary">lpdA</name>
    <name evidence="19" type="ORF">C0039_10725</name>
</gene>
<dbReference type="AlphaFoldDB" id="A0A2N5X2M4"/>
<dbReference type="NCBIfam" id="TIGR01350">
    <property type="entry name" value="lipoamide_DH"/>
    <property type="match status" value="1"/>
</dbReference>
<sequence>MADSKLDIVIIGAGPGGYVAAIRAAQLGLSVAVVEMDTLGGVCLNWGCIPSKNLIQQAEDFHVLAAMEKLGVKVDRKGLDYGVVHANSRGAASALAGGVTGLLRKNRVKVVKGRARLAGAGKVAVEGGETLIAKNILIATGSRPMDIKGFEFDEKQVLSSTGILDMKTLPRSLVILGGGAIGCEFAFVMNAFGVEVTVVEMVDHLLPTEDFECAAILEHSFNKAGITVHTGTRATGLKRTAKTVKVALTTPEGDISVTAEKALVVFGRRPNTEDLGLDTVGIKADERGFIPVGDYNQTSAKGVFAIGDVTSTPLLAHVASREGEIAVEYIAGHAGDIQRVDPDSVPSAIYCEPQVAGFGLREDQAKSKGILIKKSVFPYRGIGKAVAVGKPEGLVKLIADPETGEILGGHVVGLNATEILHEILLAKTAELLPEDITRMIHAHPTLSEGVMEAALGLDGSPIHM</sequence>
<keyword evidence="6 16" id="KW-0285">Flavoprotein</keyword>
<feature type="binding site" evidence="14">
    <location>
        <begin position="140"/>
        <end position="142"/>
    </location>
    <ligand>
        <name>FAD</name>
        <dbReference type="ChEBI" id="CHEBI:57692"/>
    </ligand>
</feature>
<dbReference type="Gene3D" id="3.30.390.30">
    <property type="match status" value="1"/>
</dbReference>
<protein>
    <recommendedName>
        <fullName evidence="4 16">Dihydrolipoyl dehydrogenase</fullName>
        <ecNumber evidence="3 16">1.8.1.4</ecNumber>
    </recommendedName>
</protein>
<feature type="binding site" evidence="14">
    <location>
        <position position="267"/>
    </location>
    <ligand>
        <name>NAD(+)</name>
        <dbReference type="ChEBI" id="CHEBI:57540"/>
    </ligand>
</feature>
<dbReference type="InterPro" id="IPR016156">
    <property type="entry name" value="FAD/NAD-linked_Rdtase_dimer_sf"/>
</dbReference>
<comment type="miscellaneous">
    <text evidence="16">The active site is a redox-active disulfide bond.</text>
</comment>
<evidence type="ECO:0000256" key="13">
    <source>
        <dbReference type="PIRSR" id="PIRSR000350-2"/>
    </source>
</evidence>
<feature type="binding site" evidence="14">
    <location>
        <position position="52"/>
    </location>
    <ligand>
        <name>FAD</name>
        <dbReference type="ChEBI" id="CHEBI:57692"/>
    </ligand>
</feature>
<comment type="subcellular location">
    <subcellularLocation>
        <location evidence="1">Cytoplasm</location>
    </subcellularLocation>
</comment>
<evidence type="ECO:0000256" key="14">
    <source>
        <dbReference type="PIRSR" id="PIRSR000350-3"/>
    </source>
</evidence>
<dbReference type="EMBL" id="PKUS01000011">
    <property type="protein sequence ID" value="PLW68744.1"/>
    <property type="molecule type" value="Genomic_DNA"/>
</dbReference>
<evidence type="ECO:0000256" key="9">
    <source>
        <dbReference type="ARBA" id="ARBA00023027"/>
    </source>
</evidence>
<dbReference type="Gene3D" id="3.50.50.60">
    <property type="entry name" value="FAD/NAD(P)-binding domain"/>
    <property type="match status" value="2"/>
</dbReference>
<feature type="binding site" evidence="14">
    <location>
        <position position="308"/>
    </location>
    <ligand>
        <name>FAD</name>
        <dbReference type="ChEBI" id="CHEBI:57692"/>
    </ligand>
</feature>
<keyword evidence="11 16" id="KW-0676">Redox-active center</keyword>
<evidence type="ECO:0000256" key="15">
    <source>
        <dbReference type="PIRSR" id="PIRSR000350-4"/>
    </source>
</evidence>
<dbReference type="GO" id="GO:0004148">
    <property type="term" value="F:dihydrolipoyl dehydrogenase (NADH) activity"/>
    <property type="evidence" value="ECO:0007669"/>
    <property type="project" value="UniProtKB-EC"/>
</dbReference>
<evidence type="ECO:0000259" key="18">
    <source>
        <dbReference type="Pfam" id="PF07992"/>
    </source>
</evidence>
<feature type="binding site" evidence="14">
    <location>
        <begin position="177"/>
        <end position="184"/>
    </location>
    <ligand>
        <name>NAD(+)</name>
        <dbReference type="ChEBI" id="CHEBI:57540"/>
    </ligand>
</feature>
<dbReference type="GO" id="GO:0005737">
    <property type="term" value="C:cytoplasm"/>
    <property type="evidence" value="ECO:0007669"/>
    <property type="project" value="UniProtKB-SubCell"/>
</dbReference>
<dbReference type="InterPro" id="IPR050151">
    <property type="entry name" value="Class-I_Pyr_Nuc-Dis_Oxidored"/>
</dbReference>
<feature type="disulfide bond" description="Redox-active" evidence="15">
    <location>
        <begin position="43"/>
        <end position="48"/>
    </location>
</feature>
<evidence type="ECO:0000256" key="7">
    <source>
        <dbReference type="ARBA" id="ARBA00022827"/>
    </source>
</evidence>
<dbReference type="InterPro" id="IPR006258">
    <property type="entry name" value="Lipoamide_DH"/>
</dbReference>
<evidence type="ECO:0000313" key="20">
    <source>
        <dbReference type="Proteomes" id="UP000235005"/>
    </source>
</evidence>
<evidence type="ECO:0000256" key="3">
    <source>
        <dbReference type="ARBA" id="ARBA00012608"/>
    </source>
</evidence>
<dbReference type="PRINTS" id="PR00411">
    <property type="entry name" value="PNDRDTASEI"/>
</dbReference>
<dbReference type="Pfam" id="PF07992">
    <property type="entry name" value="Pyr_redox_2"/>
    <property type="match status" value="1"/>
</dbReference>
<evidence type="ECO:0000313" key="19">
    <source>
        <dbReference type="EMBL" id="PLW68744.1"/>
    </source>
</evidence>
<feature type="domain" description="FAD/NAD(P)-binding" evidence="18">
    <location>
        <begin position="7"/>
        <end position="323"/>
    </location>
</feature>
<dbReference type="InterPro" id="IPR004099">
    <property type="entry name" value="Pyr_nucl-diS_OxRdtase_dimer"/>
</dbReference>
<evidence type="ECO:0000256" key="5">
    <source>
        <dbReference type="ARBA" id="ARBA00022490"/>
    </source>
</evidence>
<comment type="similarity">
    <text evidence="2 16">Belongs to the class-I pyridine nucleotide-disulfide oxidoreductase family.</text>
</comment>
<evidence type="ECO:0000259" key="17">
    <source>
        <dbReference type="Pfam" id="PF02852"/>
    </source>
</evidence>
<organism evidence="19 20">
    <name type="scientific">Pseudohalioglobus lutimaris</name>
    <dbReference type="NCBI Taxonomy" id="1737061"/>
    <lineage>
        <taxon>Bacteria</taxon>
        <taxon>Pseudomonadati</taxon>
        <taxon>Pseudomonadota</taxon>
        <taxon>Gammaproteobacteria</taxon>
        <taxon>Cellvibrionales</taxon>
        <taxon>Halieaceae</taxon>
        <taxon>Pseudohalioglobus</taxon>
    </lineage>
</organism>
<evidence type="ECO:0000256" key="4">
    <source>
        <dbReference type="ARBA" id="ARBA00016961"/>
    </source>
</evidence>
<dbReference type="PROSITE" id="PS00076">
    <property type="entry name" value="PYRIDINE_REDOX_1"/>
    <property type="match status" value="1"/>
</dbReference>
<name>A0A2N5X2M4_9GAMM</name>
<dbReference type="InterPro" id="IPR001100">
    <property type="entry name" value="Pyr_nuc-diS_OxRdtase"/>
</dbReference>
<evidence type="ECO:0000256" key="6">
    <source>
        <dbReference type="ARBA" id="ARBA00022630"/>
    </source>
</evidence>
<evidence type="ECO:0000256" key="8">
    <source>
        <dbReference type="ARBA" id="ARBA00023002"/>
    </source>
</evidence>
<dbReference type="RefSeq" id="WP_076001511.1">
    <property type="nucleotide sequence ID" value="NZ_PKUS01000011.1"/>
</dbReference>
<dbReference type="InterPro" id="IPR012999">
    <property type="entry name" value="Pyr_OxRdtase_I_AS"/>
</dbReference>
<comment type="caution">
    <text evidence="19">The sequence shown here is derived from an EMBL/GenBank/DDBJ whole genome shotgun (WGS) entry which is preliminary data.</text>
</comment>
<dbReference type="Pfam" id="PF02852">
    <property type="entry name" value="Pyr_redox_dim"/>
    <property type="match status" value="1"/>
</dbReference>
<keyword evidence="10" id="KW-1015">Disulfide bond</keyword>
<dbReference type="EC" id="1.8.1.4" evidence="3 16"/>
<dbReference type="InterPro" id="IPR023753">
    <property type="entry name" value="FAD/NAD-binding_dom"/>
</dbReference>
<dbReference type="PRINTS" id="PR00368">
    <property type="entry name" value="FADPNR"/>
</dbReference>
<dbReference type="OrthoDB" id="9800167at2"/>
<evidence type="ECO:0000256" key="2">
    <source>
        <dbReference type="ARBA" id="ARBA00007532"/>
    </source>
</evidence>
<dbReference type="PANTHER" id="PTHR22912">
    <property type="entry name" value="DISULFIDE OXIDOREDUCTASE"/>
    <property type="match status" value="1"/>
</dbReference>
<dbReference type="GO" id="GO:0050660">
    <property type="term" value="F:flavin adenine dinucleotide binding"/>
    <property type="evidence" value="ECO:0007669"/>
    <property type="project" value="InterPro"/>
</dbReference>
<evidence type="ECO:0000256" key="11">
    <source>
        <dbReference type="ARBA" id="ARBA00023284"/>
    </source>
</evidence>
<dbReference type="SUPFAM" id="SSF51905">
    <property type="entry name" value="FAD/NAD(P)-binding domain"/>
    <property type="match status" value="1"/>
</dbReference>
<evidence type="ECO:0000256" key="12">
    <source>
        <dbReference type="ARBA" id="ARBA00049187"/>
    </source>
</evidence>
<dbReference type="PANTHER" id="PTHR22912:SF217">
    <property type="entry name" value="DIHYDROLIPOYL DEHYDROGENASE"/>
    <property type="match status" value="1"/>
</dbReference>
<comment type="catalytic activity">
    <reaction evidence="12 16">
        <text>N(6)-[(R)-dihydrolipoyl]-L-lysyl-[protein] + NAD(+) = N(6)-[(R)-lipoyl]-L-lysyl-[protein] + NADH + H(+)</text>
        <dbReference type="Rhea" id="RHEA:15045"/>
        <dbReference type="Rhea" id="RHEA-COMP:10474"/>
        <dbReference type="Rhea" id="RHEA-COMP:10475"/>
        <dbReference type="ChEBI" id="CHEBI:15378"/>
        <dbReference type="ChEBI" id="CHEBI:57540"/>
        <dbReference type="ChEBI" id="CHEBI:57945"/>
        <dbReference type="ChEBI" id="CHEBI:83099"/>
        <dbReference type="ChEBI" id="CHEBI:83100"/>
        <dbReference type="EC" id="1.8.1.4"/>
    </reaction>
</comment>
<evidence type="ECO:0000256" key="16">
    <source>
        <dbReference type="RuleBase" id="RU003692"/>
    </source>
</evidence>
<dbReference type="SUPFAM" id="SSF55424">
    <property type="entry name" value="FAD/NAD-linked reductases, dimerisation (C-terminal) domain"/>
    <property type="match status" value="1"/>
</dbReference>